<dbReference type="SUPFAM" id="SSF53244">
    <property type="entry name" value="MurD-like peptide ligases, peptide-binding domain"/>
    <property type="match status" value="1"/>
</dbReference>
<evidence type="ECO:0000256" key="7">
    <source>
        <dbReference type="ARBA" id="ARBA00022984"/>
    </source>
</evidence>
<evidence type="ECO:0000313" key="16">
    <source>
        <dbReference type="Proteomes" id="UP001597120"/>
    </source>
</evidence>
<dbReference type="InterPro" id="IPR036565">
    <property type="entry name" value="Mur-like_cat_sf"/>
</dbReference>
<comment type="subcellular location">
    <subcellularLocation>
        <location evidence="10 11">Cytoplasm</location>
    </subcellularLocation>
</comment>
<evidence type="ECO:0000256" key="1">
    <source>
        <dbReference type="ARBA" id="ARBA00022490"/>
    </source>
</evidence>
<dbReference type="Proteomes" id="UP001597120">
    <property type="component" value="Unassembled WGS sequence"/>
</dbReference>
<dbReference type="SUPFAM" id="SSF63418">
    <property type="entry name" value="MurE/MurF N-terminal domain"/>
    <property type="match status" value="1"/>
</dbReference>
<evidence type="ECO:0000256" key="11">
    <source>
        <dbReference type="RuleBase" id="RU004136"/>
    </source>
</evidence>
<dbReference type="InterPro" id="IPR004101">
    <property type="entry name" value="Mur_ligase_C"/>
</dbReference>
<keyword evidence="7 10" id="KW-0573">Peptidoglycan synthesis</keyword>
<comment type="function">
    <text evidence="10 11">Involved in cell wall formation. Catalyzes the final step in the synthesis of UDP-N-acetylmuramoyl-pentapeptide, the precursor of murein.</text>
</comment>
<evidence type="ECO:0000256" key="10">
    <source>
        <dbReference type="HAMAP-Rule" id="MF_02019"/>
    </source>
</evidence>
<feature type="binding site" evidence="10">
    <location>
        <begin position="113"/>
        <end position="119"/>
    </location>
    <ligand>
        <name>ATP</name>
        <dbReference type="ChEBI" id="CHEBI:30616"/>
    </ligand>
</feature>
<feature type="domain" description="Mur ligase C-terminal" evidence="13">
    <location>
        <begin position="321"/>
        <end position="445"/>
    </location>
</feature>
<dbReference type="Pfam" id="PF08245">
    <property type="entry name" value="Mur_ligase_M"/>
    <property type="match status" value="1"/>
</dbReference>
<accession>A0ABW3D6K1</accession>
<evidence type="ECO:0000256" key="8">
    <source>
        <dbReference type="ARBA" id="ARBA00023306"/>
    </source>
</evidence>
<dbReference type="RefSeq" id="WP_144941682.1">
    <property type="nucleotide sequence ID" value="NZ_JBHTIU010000027.1"/>
</dbReference>
<protein>
    <recommendedName>
        <fullName evidence="10 11">UDP-N-acetylmuramoyl-tripeptide--D-alanyl-D-alanine ligase</fullName>
        <ecNumber evidence="10 11">6.3.2.10</ecNumber>
    </recommendedName>
    <alternativeName>
        <fullName evidence="10">D-alanyl-D-alanine-adding enzyme</fullName>
    </alternativeName>
</protein>
<comment type="catalytic activity">
    <reaction evidence="10 11">
        <text>D-alanyl-D-alanine + UDP-N-acetyl-alpha-D-muramoyl-L-alanyl-gamma-D-glutamyl-meso-2,6-diaminopimelate + ATP = UDP-N-acetyl-alpha-D-muramoyl-L-alanyl-gamma-D-glutamyl-meso-2,6-diaminopimeloyl-D-alanyl-D-alanine + ADP + phosphate + H(+)</text>
        <dbReference type="Rhea" id="RHEA:28374"/>
        <dbReference type="ChEBI" id="CHEBI:15378"/>
        <dbReference type="ChEBI" id="CHEBI:30616"/>
        <dbReference type="ChEBI" id="CHEBI:43474"/>
        <dbReference type="ChEBI" id="CHEBI:57822"/>
        <dbReference type="ChEBI" id="CHEBI:61386"/>
        <dbReference type="ChEBI" id="CHEBI:83905"/>
        <dbReference type="ChEBI" id="CHEBI:456216"/>
        <dbReference type="EC" id="6.3.2.10"/>
    </reaction>
</comment>
<dbReference type="SUPFAM" id="SSF53623">
    <property type="entry name" value="MurD-like peptide ligases, catalytic domain"/>
    <property type="match status" value="1"/>
</dbReference>
<dbReference type="NCBIfam" id="TIGR01143">
    <property type="entry name" value="murF"/>
    <property type="match status" value="1"/>
</dbReference>
<feature type="domain" description="Mur ligase N-terminal catalytic" evidence="12">
    <location>
        <begin position="27"/>
        <end position="101"/>
    </location>
</feature>
<dbReference type="Gene3D" id="3.40.1190.10">
    <property type="entry name" value="Mur-like, catalytic domain"/>
    <property type="match status" value="1"/>
</dbReference>
<feature type="domain" description="Mur ligase central" evidence="14">
    <location>
        <begin position="111"/>
        <end position="298"/>
    </location>
</feature>
<dbReference type="GO" id="GO:0047480">
    <property type="term" value="F:UDP-N-acetylmuramoyl-tripeptide-D-alanyl-D-alanine ligase activity"/>
    <property type="evidence" value="ECO:0007669"/>
    <property type="project" value="UniProtKB-EC"/>
</dbReference>
<evidence type="ECO:0000256" key="5">
    <source>
        <dbReference type="ARBA" id="ARBA00022840"/>
    </source>
</evidence>
<evidence type="ECO:0000256" key="3">
    <source>
        <dbReference type="ARBA" id="ARBA00022618"/>
    </source>
</evidence>
<dbReference type="InterPro" id="IPR036615">
    <property type="entry name" value="Mur_ligase_C_dom_sf"/>
</dbReference>
<keyword evidence="16" id="KW-1185">Reference proteome</keyword>
<dbReference type="Gene3D" id="3.90.190.20">
    <property type="entry name" value="Mur ligase, C-terminal domain"/>
    <property type="match status" value="1"/>
</dbReference>
<dbReference type="HAMAP" id="MF_02019">
    <property type="entry name" value="MurF"/>
    <property type="match status" value="1"/>
</dbReference>
<name>A0ABW3D6K1_9BACL</name>
<gene>
    <name evidence="10 15" type="primary">murF</name>
    <name evidence="15" type="ORF">ACFQ03_07435</name>
</gene>
<reference evidence="16" key="1">
    <citation type="journal article" date="2019" name="Int. J. Syst. Evol. Microbiol.">
        <title>The Global Catalogue of Microorganisms (GCM) 10K type strain sequencing project: providing services to taxonomists for standard genome sequencing and annotation.</title>
        <authorList>
            <consortium name="The Broad Institute Genomics Platform"/>
            <consortium name="The Broad Institute Genome Sequencing Center for Infectious Disease"/>
            <person name="Wu L."/>
            <person name="Ma J."/>
        </authorList>
    </citation>
    <scope>NUCLEOTIDE SEQUENCE [LARGE SCALE GENOMIC DNA]</scope>
    <source>
        <strain evidence="16">CCUG 57263</strain>
    </source>
</reference>
<dbReference type="EMBL" id="JBHTIU010000027">
    <property type="protein sequence ID" value="MFD0868978.1"/>
    <property type="molecule type" value="Genomic_DNA"/>
</dbReference>
<comment type="caution">
    <text evidence="15">The sequence shown here is derived from an EMBL/GenBank/DDBJ whole genome shotgun (WGS) entry which is preliminary data.</text>
</comment>
<dbReference type="Pfam" id="PF01225">
    <property type="entry name" value="Mur_ligase"/>
    <property type="match status" value="1"/>
</dbReference>
<evidence type="ECO:0000259" key="14">
    <source>
        <dbReference type="Pfam" id="PF08245"/>
    </source>
</evidence>
<comment type="similarity">
    <text evidence="10">Belongs to the MurCDEF family. MurF subfamily.</text>
</comment>
<evidence type="ECO:0000256" key="9">
    <source>
        <dbReference type="ARBA" id="ARBA00023316"/>
    </source>
</evidence>
<dbReference type="Gene3D" id="3.40.1390.10">
    <property type="entry name" value="MurE/MurF, N-terminal domain"/>
    <property type="match status" value="1"/>
</dbReference>
<dbReference type="InterPro" id="IPR051046">
    <property type="entry name" value="MurCDEF_CellWall_CoF430Synth"/>
</dbReference>
<dbReference type="InterPro" id="IPR035911">
    <property type="entry name" value="MurE/MurF_N"/>
</dbReference>
<proteinExistence type="inferred from homology"/>
<keyword evidence="4 10" id="KW-0547">Nucleotide-binding</keyword>
<comment type="pathway">
    <text evidence="10 11">Cell wall biogenesis; peptidoglycan biosynthesis.</text>
</comment>
<keyword evidence="3 10" id="KW-0132">Cell division</keyword>
<organism evidence="15 16">
    <name type="scientific">Paenibacillus residui</name>
    <dbReference type="NCBI Taxonomy" id="629724"/>
    <lineage>
        <taxon>Bacteria</taxon>
        <taxon>Bacillati</taxon>
        <taxon>Bacillota</taxon>
        <taxon>Bacilli</taxon>
        <taxon>Bacillales</taxon>
        <taxon>Paenibacillaceae</taxon>
        <taxon>Paenibacillus</taxon>
    </lineage>
</organism>
<keyword evidence="1 10" id="KW-0963">Cytoplasm</keyword>
<dbReference type="PANTHER" id="PTHR43024:SF1">
    <property type="entry name" value="UDP-N-ACETYLMURAMOYL-TRIPEPTIDE--D-ALANYL-D-ALANINE LIGASE"/>
    <property type="match status" value="1"/>
</dbReference>
<sequence>MITRTLRQIAEMIGADLPREAYRNTIVRGVSIDTRSVQDGNLFVPIIGDRFNGHSFVREALAGGAAAVLWDRKQLDPPQDIPLVLVDDTVDALQSLAKAYRQQLAVKVIGITGSNGKTSTKDMLAAVLSVKYKTMKTPGNLNNHLGVPLTLLRLEEDTEMAVVEMGMSGLGEIYRLASLAKPDAAIITNVSEVHLGDLKTRERIVQAKLEILCGLRKNGLFIYNGDNPRLTDRLDELTVEFETVSFGSGRGQQLYPVEYRLEDKGVRFSINDPDCPPMFIPLLGRHQVINALSVIAAARHFGLTYEQIRQGFLQVEATGMRNELVQAGRCLIINDAYKSNPTSLRAALDTLYSLNPDKRKIAVLGDMVELGEESDRMHREIGEQLDGERLNALYTLGTSAAHIAQAARKNMEESRITSCMDKEQLAELLKEELHEDCIMLIKGSRGWQLEEVVETLRKEASGYGG</sequence>
<dbReference type="PANTHER" id="PTHR43024">
    <property type="entry name" value="UDP-N-ACETYLMURAMOYL-TRIPEPTIDE--D-ALANYL-D-ALANINE LIGASE"/>
    <property type="match status" value="1"/>
</dbReference>
<dbReference type="InterPro" id="IPR013221">
    <property type="entry name" value="Mur_ligase_cen"/>
</dbReference>
<evidence type="ECO:0000256" key="6">
    <source>
        <dbReference type="ARBA" id="ARBA00022960"/>
    </source>
</evidence>
<keyword evidence="6 10" id="KW-0133">Cell shape</keyword>
<dbReference type="InterPro" id="IPR005863">
    <property type="entry name" value="UDP-N-AcMur_synth"/>
</dbReference>
<keyword evidence="9 10" id="KW-0961">Cell wall biogenesis/degradation</keyword>
<evidence type="ECO:0000259" key="12">
    <source>
        <dbReference type="Pfam" id="PF01225"/>
    </source>
</evidence>
<keyword evidence="8 10" id="KW-0131">Cell cycle</keyword>
<evidence type="ECO:0000313" key="15">
    <source>
        <dbReference type="EMBL" id="MFD0868978.1"/>
    </source>
</evidence>
<dbReference type="Pfam" id="PF02875">
    <property type="entry name" value="Mur_ligase_C"/>
    <property type="match status" value="1"/>
</dbReference>
<keyword evidence="2 10" id="KW-0436">Ligase</keyword>
<evidence type="ECO:0000259" key="13">
    <source>
        <dbReference type="Pfam" id="PF02875"/>
    </source>
</evidence>
<evidence type="ECO:0000256" key="4">
    <source>
        <dbReference type="ARBA" id="ARBA00022741"/>
    </source>
</evidence>
<dbReference type="EC" id="6.3.2.10" evidence="10 11"/>
<evidence type="ECO:0000256" key="2">
    <source>
        <dbReference type="ARBA" id="ARBA00022598"/>
    </source>
</evidence>
<keyword evidence="5 10" id="KW-0067">ATP-binding</keyword>
<dbReference type="InterPro" id="IPR000713">
    <property type="entry name" value="Mur_ligase_N"/>
</dbReference>